<dbReference type="EMBL" id="CAADFW010000075">
    <property type="protein sequence ID" value="VFK62492.1"/>
    <property type="molecule type" value="Genomic_DNA"/>
</dbReference>
<proteinExistence type="predicted"/>
<sequence length="161" mass="17947">MKHGPIRGRIYATGIEKRGAILRIAPLDNSNRPLHGENQDKKNIDKLKSLGWSVPVIWECETHEQDIIENRISEFLGGYKKLTIGRQEYPMRTVSKTKPTPPLPGDGDLPDRIERFEPLIADVDVGAAQYLASSGVVETRNRCHGHFNGPGWIPVTPFGAI</sequence>
<dbReference type="InterPro" id="IPR011335">
    <property type="entry name" value="Restrct_endonuc-II-like"/>
</dbReference>
<reference evidence="1" key="1">
    <citation type="submission" date="2019-02" db="EMBL/GenBank/DDBJ databases">
        <authorList>
            <person name="Gruber-Vodicka R. H."/>
            <person name="Seah K. B. B."/>
        </authorList>
    </citation>
    <scope>NUCLEOTIDE SEQUENCE</scope>
    <source>
        <strain evidence="1">BECK_BZ126</strain>
    </source>
</reference>
<dbReference type="SUPFAM" id="SSF52980">
    <property type="entry name" value="Restriction endonuclease-like"/>
    <property type="match status" value="1"/>
</dbReference>
<accession>A0A451A8Y6</accession>
<dbReference type="AlphaFoldDB" id="A0A451A8Y6"/>
<gene>
    <name evidence="1" type="ORF">BECKTC1821F_GA0114240_10753</name>
</gene>
<organism evidence="1">
    <name type="scientific">Candidatus Kentrum sp. TC</name>
    <dbReference type="NCBI Taxonomy" id="2126339"/>
    <lineage>
        <taxon>Bacteria</taxon>
        <taxon>Pseudomonadati</taxon>
        <taxon>Pseudomonadota</taxon>
        <taxon>Gammaproteobacteria</taxon>
        <taxon>Candidatus Kentrum</taxon>
    </lineage>
</organism>
<name>A0A451A8Y6_9GAMM</name>
<protein>
    <submittedName>
        <fullName evidence="1">Uncharacterized protein</fullName>
    </submittedName>
</protein>
<evidence type="ECO:0000313" key="1">
    <source>
        <dbReference type="EMBL" id="VFK62492.1"/>
    </source>
</evidence>